<organism evidence="1 2">
    <name type="scientific">Microcaecilia unicolor</name>
    <dbReference type="NCBI Taxonomy" id="1415580"/>
    <lineage>
        <taxon>Eukaryota</taxon>
        <taxon>Metazoa</taxon>
        <taxon>Chordata</taxon>
        <taxon>Craniata</taxon>
        <taxon>Vertebrata</taxon>
        <taxon>Euteleostomi</taxon>
        <taxon>Amphibia</taxon>
        <taxon>Gymnophiona</taxon>
        <taxon>Siphonopidae</taxon>
        <taxon>Microcaecilia</taxon>
    </lineage>
</organism>
<dbReference type="OrthoDB" id="9947540at2759"/>
<keyword evidence="1" id="KW-1185">Reference proteome</keyword>
<dbReference type="Proteomes" id="UP000515156">
    <property type="component" value="Chromosome 2"/>
</dbReference>
<dbReference type="GeneID" id="115463244"/>
<accession>A0A6P7XFL9</accession>
<dbReference type="AlphaFoldDB" id="A0A6P7XFL9"/>
<sequence>MDQVSSHLNRGIKVQPNNDCNKQMMRKRKFCLYSFQFSWMMDEIGHSADSSYFLILLHRRHILVGGISQDRMTDFPPLPSLESHHTQTQGVFIYAIAGVSWEDSIKGKAKAGNGIIQVIF</sequence>
<dbReference type="CTD" id="613212"/>
<proteinExistence type="predicted"/>
<dbReference type="RefSeq" id="XP_030049445.1">
    <property type="nucleotide sequence ID" value="XM_030193585.1"/>
</dbReference>
<evidence type="ECO:0000313" key="1">
    <source>
        <dbReference type="Proteomes" id="UP000515156"/>
    </source>
</evidence>
<name>A0A6P7XFL9_9AMPH</name>
<dbReference type="KEGG" id="muo:115463244"/>
<reference evidence="2" key="1">
    <citation type="submission" date="2025-08" db="UniProtKB">
        <authorList>
            <consortium name="RefSeq"/>
        </authorList>
    </citation>
    <scope>IDENTIFICATION</scope>
</reference>
<dbReference type="InParanoid" id="A0A6P7XFL9"/>
<protein>
    <submittedName>
        <fullName evidence="2">Cortexin-3 isoform X1</fullName>
    </submittedName>
</protein>
<evidence type="ECO:0000313" key="2">
    <source>
        <dbReference type="RefSeq" id="XP_030049445.1"/>
    </source>
</evidence>
<gene>
    <name evidence="2" type="primary">CTXN3</name>
</gene>